<dbReference type="EMBL" id="BOOJ01000057">
    <property type="protein sequence ID" value="GIH95788.1"/>
    <property type="molecule type" value="Genomic_DNA"/>
</dbReference>
<comment type="similarity">
    <text evidence="1 2">Belongs to the small heat shock protein (HSP20) family.</text>
</comment>
<gene>
    <name evidence="4" type="primary">hspX</name>
    <name evidence="4" type="ORF">Psi01_64180</name>
</gene>
<accession>A0A8J3SUD9</accession>
<dbReference type="InterPro" id="IPR008978">
    <property type="entry name" value="HSP20-like_chaperone"/>
</dbReference>
<protein>
    <submittedName>
        <fullName evidence="4">14 kDa antigen</fullName>
    </submittedName>
</protein>
<dbReference type="Proteomes" id="UP000619788">
    <property type="component" value="Unassembled WGS sequence"/>
</dbReference>
<dbReference type="PANTHER" id="PTHR11527">
    <property type="entry name" value="HEAT-SHOCK PROTEIN 20 FAMILY MEMBER"/>
    <property type="match status" value="1"/>
</dbReference>
<sequence>MSALVRREPRGLIPEIFDWLEAPFAGLRPMLGQMIRFEDCVKDGRYVLRAELPGIDPDKDVEITLAGDVLTIHAERHQEETEGHRSEFRYGAFTRSIVLPAGADPKDVKAGYDKGILEVSVKLSEVKPEGVRILVGKPDDKGKKS</sequence>
<evidence type="ECO:0000256" key="1">
    <source>
        <dbReference type="PROSITE-ProRule" id="PRU00285"/>
    </source>
</evidence>
<dbReference type="Gene3D" id="2.60.40.790">
    <property type="match status" value="1"/>
</dbReference>
<dbReference type="InterPro" id="IPR031107">
    <property type="entry name" value="Small_HSP"/>
</dbReference>
<dbReference type="PROSITE" id="PS01031">
    <property type="entry name" value="SHSP"/>
    <property type="match status" value="1"/>
</dbReference>
<evidence type="ECO:0000313" key="4">
    <source>
        <dbReference type="EMBL" id="GIH95788.1"/>
    </source>
</evidence>
<organism evidence="4 5">
    <name type="scientific">Planobispora siamensis</name>
    <dbReference type="NCBI Taxonomy" id="936338"/>
    <lineage>
        <taxon>Bacteria</taxon>
        <taxon>Bacillati</taxon>
        <taxon>Actinomycetota</taxon>
        <taxon>Actinomycetes</taxon>
        <taxon>Streptosporangiales</taxon>
        <taxon>Streptosporangiaceae</taxon>
        <taxon>Planobispora</taxon>
    </lineage>
</organism>
<dbReference type="InterPro" id="IPR002068">
    <property type="entry name" value="A-crystallin/Hsp20_dom"/>
</dbReference>
<evidence type="ECO:0000259" key="3">
    <source>
        <dbReference type="PROSITE" id="PS01031"/>
    </source>
</evidence>
<dbReference type="SUPFAM" id="SSF49764">
    <property type="entry name" value="HSP20-like chaperones"/>
    <property type="match status" value="1"/>
</dbReference>
<evidence type="ECO:0000313" key="5">
    <source>
        <dbReference type="Proteomes" id="UP000619788"/>
    </source>
</evidence>
<proteinExistence type="inferred from homology"/>
<name>A0A8J3SUD9_9ACTN</name>
<evidence type="ECO:0000256" key="2">
    <source>
        <dbReference type="RuleBase" id="RU003616"/>
    </source>
</evidence>
<feature type="domain" description="SHSP" evidence="3">
    <location>
        <begin position="28"/>
        <end position="138"/>
    </location>
</feature>
<keyword evidence="5" id="KW-1185">Reference proteome</keyword>
<reference evidence="4 5" key="1">
    <citation type="submission" date="2021-01" db="EMBL/GenBank/DDBJ databases">
        <title>Whole genome shotgun sequence of Planobispora siamensis NBRC 107568.</title>
        <authorList>
            <person name="Komaki H."/>
            <person name="Tamura T."/>
        </authorList>
    </citation>
    <scope>NUCLEOTIDE SEQUENCE [LARGE SCALE GENOMIC DNA]</scope>
    <source>
        <strain evidence="4 5">NBRC 107568</strain>
    </source>
</reference>
<dbReference type="AlphaFoldDB" id="A0A8J3SUD9"/>
<comment type="caution">
    <text evidence="4">The sequence shown here is derived from an EMBL/GenBank/DDBJ whole genome shotgun (WGS) entry which is preliminary data.</text>
</comment>
<dbReference type="Pfam" id="PF00011">
    <property type="entry name" value="HSP20"/>
    <property type="match status" value="1"/>
</dbReference>
<dbReference type="CDD" id="cd06464">
    <property type="entry name" value="ACD_sHsps-like"/>
    <property type="match status" value="1"/>
</dbReference>
<dbReference type="RefSeq" id="WP_204067875.1">
    <property type="nucleotide sequence ID" value="NZ_BOOJ01000057.1"/>
</dbReference>